<dbReference type="AlphaFoldDB" id="A0AAD6VH56"/>
<comment type="caution">
    <text evidence="3">The sequence shown here is derived from an EMBL/GenBank/DDBJ whole genome shotgun (WGS) entry which is preliminary data.</text>
</comment>
<evidence type="ECO:0000313" key="3">
    <source>
        <dbReference type="EMBL" id="KAJ7212633.1"/>
    </source>
</evidence>
<gene>
    <name evidence="3" type="ORF">GGX14DRAFT_393533</name>
</gene>
<feature type="region of interest" description="Disordered" evidence="1">
    <location>
        <begin position="1"/>
        <end position="31"/>
    </location>
</feature>
<protein>
    <submittedName>
        <fullName evidence="3">Uncharacterized protein</fullName>
    </submittedName>
</protein>
<dbReference type="EMBL" id="JARJCW010000023">
    <property type="protein sequence ID" value="KAJ7212633.1"/>
    <property type="molecule type" value="Genomic_DNA"/>
</dbReference>
<evidence type="ECO:0000256" key="2">
    <source>
        <dbReference type="SAM" id="Phobius"/>
    </source>
</evidence>
<evidence type="ECO:0000313" key="4">
    <source>
        <dbReference type="Proteomes" id="UP001219525"/>
    </source>
</evidence>
<name>A0AAD6VH56_9AGAR</name>
<reference evidence="3" key="1">
    <citation type="submission" date="2023-03" db="EMBL/GenBank/DDBJ databases">
        <title>Massive genome expansion in bonnet fungi (Mycena s.s.) driven by repeated elements and novel gene families across ecological guilds.</title>
        <authorList>
            <consortium name="Lawrence Berkeley National Laboratory"/>
            <person name="Harder C.B."/>
            <person name="Miyauchi S."/>
            <person name="Viragh M."/>
            <person name="Kuo A."/>
            <person name="Thoen E."/>
            <person name="Andreopoulos B."/>
            <person name="Lu D."/>
            <person name="Skrede I."/>
            <person name="Drula E."/>
            <person name="Henrissat B."/>
            <person name="Morin E."/>
            <person name="Kohler A."/>
            <person name="Barry K."/>
            <person name="LaButti K."/>
            <person name="Morin E."/>
            <person name="Salamov A."/>
            <person name="Lipzen A."/>
            <person name="Mereny Z."/>
            <person name="Hegedus B."/>
            <person name="Baldrian P."/>
            <person name="Stursova M."/>
            <person name="Weitz H."/>
            <person name="Taylor A."/>
            <person name="Grigoriev I.V."/>
            <person name="Nagy L.G."/>
            <person name="Martin F."/>
            <person name="Kauserud H."/>
        </authorList>
    </citation>
    <scope>NUCLEOTIDE SEQUENCE</scope>
    <source>
        <strain evidence="3">9144</strain>
    </source>
</reference>
<accession>A0AAD6VH56</accession>
<keyword evidence="2" id="KW-0812">Transmembrane</keyword>
<evidence type="ECO:0000256" key="1">
    <source>
        <dbReference type="SAM" id="MobiDB-lite"/>
    </source>
</evidence>
<dbReference type="Proteomes" id="UP001219525">
    <property type="component" value="Unassembled WGS sequence"/>
</dbReference>
<sequence>MPSSSALAPRPSSSSSMSSAAPASSSSSTSAIPTGIPAVCLNSTMPGVSEFGSISASFFGCVATDPAVFNACCAEVGSTPAAINDTCGCPYNAVFQFAQPDIQKWVDCASKGGAATAAGCLLPKTSGSVRGRAQTMGWGCFVAMSLLIAGALARSAVE</sequence>
<proteinExistence type="predicted"/>
<keyword evidence="4" id="KW-1185">Reference proteome</keyword>
<keyword evidence="2" id="KW-1133">Transmembrane helix</keyword>
<keyword evidence="2" id="KW-0472">Membrane</keyword>
<organism evidence="3 4">
    <name type="scientific">Mycena pura</name>
    <dbReference type="NCBI Taxonomy" id="153505"/>
    <lineage>
        <taxon>Eukaryota</taxon>
        <taxon>Fungi</taxon>
        <taxon>Dikarya</taxon>
        <taxon>Basidiomycota</taxon>
        <taxon>Agaricomycotina</taxon>
        <taxon>Agaricomycetes</taxon>
        <taxon>Agaricomycetidae</taxon>
        <taxon>Agaricales</taxon>
        <taxon>Marasmiineae</taxon>
        <taxon>Mycenaceae</taxon>
        <taxon>Mycena</taxon>
    </lineage>
</organism>
<feature type="transmembrane region" description="Helical" evidence="2">
    <location>
        <begin position="136"/>
        <end position="157"/>
    </location>
</feature>